<name>A0A395NW30_TRIAR</name>
<gene>
    <name evidence="2" type="ORF">TARUN_1944</name>
</gene>
<keyword evidence="3" id="KW-1185">Reference proteome</keyword>
<comment type="caution">
    <text evidence="2">The sequence shown here is derived from an EMBL/GenBank/DDBJ whole genome shotgun (WGS) entry which is preliminary data.</text>
</comment>
<dbReference type="OrthoDB" id="4500473at2759"/>
<dbReference type="AlphaFoldDB" id="A0A395NW30"/>
<evidence type="ECO:0000313" key="2">
    <source>
        <dbReference type="EMBL" id="RFU80268.1"/>
    </source>
</evidence>
<evidence type="ECO:0000313" key="3">
    <source>
        <dbReference type="Proteomes" id="UP000266272"/>
    </source>
</evidence>
<sequence length="280" mass="30448">MAQKTWFFPPSFDLLPDGEVSLGSIIPHPNRPTLSLASLSSHPEIILPEIRTLTEADHNHSRSNGTSLAAEVFLKLVSLALEVGNVNVSRFTKTTFGSVDLETRVFSSGLSEDVLKAIMGLSQVKKHMNGGMLGKRPIYIISGLRVAKGSFQVTSESKSSTSTLTRVSTSTGTGPLSLASGSNVTNNREQGKQDSFKTAPGIVFAYRLHVIRSKRDGEVEAELFSHRTAFLTGEAGDEESEEELEYRGVTADVLQDDMEIEPNFEKHSIADGQESCISFK</sequence>
<feature type="compositionally biased region" description="Low complexity" evidence="1">
    <location>
        <begin position="158"/>
        <end position="173"/>
    </location>
</feature>
<feature type="region of interest" description="Disordered" evidence="1">
    <location>
        <begin position="158"/>
        <end position="194"/>
    </location>
</feature>
<organism evidence="2 3">
    <name type="scientific">Trichoderma arundinaceum</name>
    <dbReference type="NCBI Taxonomy" id="490622"/>
    <lineage>
        <taxon>Eukaryota</taxon>
        <taxon>Fungi</taxon>
        <taxon>Dikarya</taxon>
        <taxon>Ascomycota</taxon>
        <taxon>Pezizomycotina</taxon>
        <taxon>Sordariomycetes</taxon>
        <taxon>Hypocreomycetidae</taxon>
        <taxon>Hypocreales</taxon>
        <taxon>Hypocreaceae</taxon>
        <taxon>Trichoderma</taxon>
    </lineage>
</organism>
<reference evidence="2 3" key="1">
    <citation type="journal article" date="2018" name="PLoS Pathog.">
        <title>Evolution of structural diversity of trichothecenes, a family of toxins produced by plant pathogenic and entomopathogenic fungi.</title>
        <authorList>
            <person name="Proctor R.H."/>
            <person name="McCormick S.P."/>
            <person name="Kim H.S."/>
            <person name="Cardoza R.E."/>
            <person name="Stanley A.M."/>
            <person name="Lindo L."/>
            <person name="Kelly A."/>
            <person name="Brown D.W."/>
            <person name="Lee T."/>
            <person name="Vaughan M.M."/>
            <person name="Alexander N.J."/>
            <person name="Busman M."/>
            <person name="Gutierrez S."/>
        </authorList>
    </citation>
    <scope>NUCLEOTIDE SEQUENCE [LARGE SCALE GENOMIC DNA]</scope>
    <source>
        <strain evidence="2 3">IBT 40837</strain>
    </source>
</reference>
<evidence type="ECO:0000256" key="1">
    <source>
        <dbReference type="SAM" id="MobiDB-lite"/>
    </source>
</evidence>
<dbReference type="Proteomes" id="UP000266272">
    <property type="component" value="Unassembled WGS sequence"/>
</dbReference>
<dbReference type="EMBL" id="PXOA01000118">
    <property type="protein sequence ID" value="RFU80268.1"/>
    <property type="molecule type" value="Genomic_DNA"/>
</dbReference>
<proteinExistence type="predicted"/>
<accession>A0A395NW30</accession>
<protein>
    <submittedName>
        <fullName evidence="2">Uncharacterized protein</fullName>
    </submittedName>
</protein>
<feature type="compositionally biased region" description="Polar residues" evidence="1">
    <location>
        <begin position="179"/>
        <end position="188"/>
    </location>
</feature>